<gene>
    <name evidence="2" type="ORF">EDS130_LOCUS30993</name>
</gene>
<reference evidence="2" key="1">
    <citation type="submission" date="2021-02" db="EMBL/GenBank/DDBJ databases">
        <authorList>
            <person name="Nowell W R."/>
        </authorList>
    </citation>
    <scope>NUCLEOTIDE SEQUENCE</scope>
</reference>
<dbReference type="EMBL" id="CAJNOJ010000222">
    <property type="protein sequence ID" value="CAF1308274.1"/>
    <property type="molecule type" value="Genomic_DNA"/>
</dbReference>
<sequence length="161" mass="18598">MTIKSLFFWLLEHIYHYNIFIPDENDYDDDDNDDAAKDPAIILKHQLYSTRLYIPLLITILYILILIAVISPQDRSITVSNITPTLFNQLSLEHADTLSCPCSNIAMPYKAFVSHIIYFHPVCSSVYVSKEWIQALYLTYASSLLVNDFRTTAKSQVSQHY</sequence>
<keyword evidence="1" id="KW-0472">Membrane</keyword>
<dbReference type="AlphaFoldDB" id="A0A815E6C6"/>
<evidence type="ECO:0000313" key="2">
    <source>
        <dbReference type="EMBL" id="CAF1308274.1"/>
    </source>
</evidence>
<keyword evidence="1" id="KW-1133">Transmembrane helix</keyword>
<evidence type="ECO:0000256" key="1">
    <source>
        <dbReference type="SAM" id="Phobius"/>
    </source>
</evidence>
<comment type="caution">
    <text evidence="2">The sequence shown here is derived from an EMBL/GenBank/DDBJ whole genome shotgun (WGS) entry which is preliminary data.</text>
</comment>
<name>A0A815E6C6_ADIRI</name>
<organism evidence="2 3">
    <name type="scientific">Adineta ricciae</name>
    <name type="common">Rotifer</name>
    <dbReference type="NCBI Taxonomy" id="249248"/>
    <lineage>
        <taxon>Eukaryota</taxon>
        <taxon>Metazoa</taxon>
        <taxon>Spiralia</taxon>
        <taxon>Gnathifera</taxon>
        <taxon>Rotifera</taxon>
        <taxon>Eurotatoria</taxon>
        <taxon>Bdelloidea</taxon>
        <taxon>Adinetida</taxon>
        <taxon>Adinetidae</taxon>
        <taxon>Adineta</taxon>
    </lineage>
</organism>
<feature type="transmembrane region" description="Helical" evidence="1">
    <location>
        <begin position="52"/>
        <end position="71"/>
    </location>
</feature>
<keyword evidence="1" id="KW-0812">Transmembrane</keyword>
<protein>
    <submittedName>
        <fullName evidence="2">Uncharacterized protein</fullName>
    </submittedName>
</protein>
<evidence type="ECO:0000313" key="3">
    <source>
        <dbReference type="Proteomes" id="UP000663852"/>
    </source>
</evidence>
<dbReference type="OrthoDB" id="10058498at2759"/>
<accession>A0A815E6C6</accession>
<dbReference type="Proteomes" id="UP000663852">
    <property type="component" value="Unassembled WGS sequence"/>
</dbReference>
<proteinExistence type="predicted"/>